<evidence type="ECO:0000256" key="2">
    <source>
        <dbReference type="ARBA" id="ARBA00011534"/>
    </source>
</evidence>
<evidence type="ECO:0000256" key="6">
    <source>
        <dbReference type="ARBA" id="ARBA00030980"/>
    </source>
</evidence>
<evidence type="ECO:0000259" key="11">
    <source>
        <dbReference type="PROSITE" id="PS50011"/>
    </source>
</evidence>
<dbReference type="SUPFAM" id="SSF56112">
    <property type="entry name" value="Protein kinase-like (PK-like)"/>
    <property type="match status" value="1"/>
</dbReference>
<gene>
    <name evidence="12" type="ORF">VTK73DRAFT_1385</name>
</gene>
<evidence type="ECO:0000313" key="13">
    <source>
        <dbReference type="Proteomes" id="UP001586593"/>
    </source>
</evidence>
<evidence type="ECO:0000313" key="12">
    <source>
        <dbReference type="EMBL" id="KAL1844988.1"/>
    </source>
</evidence>
<dbReference type="InterPro" id="IPR011009">
    <property type="entry name" value="Kinase-like_dom_sf"/>
</dbReference>
<evidence type="ECO:0000256" key="4">
    <source>
        <dbReference type="ARBA" id="ARBA00013948"/>
    </source>
</evidence>
<dbReference type="Pfam" id="PF00069">
    <property type="entry name" value="Pkinase"/>
    <property type="match status" value="1"/>
</dbReference>
<feature type="domain" description="Protein kinase" evidence="11">
    <location>
        <begin position="1"/>
        <end position="170"/>
    </location>
</feature>
<dbReference type="Proteomes" id="UP001586593">
    <property type="component" value="Unassembled WGS sequence"/>
</dbReference>
<dbReference type="PANTHER" id="PTHR44329">
    <property type="entry name" value="SERINE/THREONINE-PROTEIN KINASE TNNI3K-RELATED"/>
    <property type="match status" value="1"/>
</dbReference>
<evidence type="ECO:0000256" key="8">
    <source>
        <dbReference type="ARBA" id="ARBA00047899"/>
    </source>
</evidence>
<proteinExistence type="predicted"/>
<evidence type="ECO:0000256" key="5">
    <source>
        <dbReference type="ARBA" id="ARBA00019973"/>
    </source>
</evidence>
<accession>A0ABR3VTI1</accession>
<protein>
    <recommendedName>
        <fullName evidence="5">EKC/KEOPS complex subunit BUD32</fullName>
        <ecNumber evidence="3">2.7.11.1</ecNumber>
    </recommendedName>
    <alternativeName>
        <fullName evidence="6 7">Atypical Serine/threonine protein kinase BUD32</fullName>
    </alternativeName>
    <alternativeName>
        <fullName evidence="4">EKC/KEOPS complex subunit bud32</fullName>
    </alternativeName>
</protein>
<comment type="catalytic activity">
    <reaction evidence="8">
        <text>L-threonyl-[protein] + ATP = O-phospho-L-threonyl-[protein] + ADP + H(+)</text>
        <dbReference type="Rhea" id="RHEA:46608"/>
        <dbReference type="Rhea" id="RHEA-COMP:11060"/>
        <dbReference type="Rhea" id="RHEA-COMP:11605"/>
        <dbReference type="ChEBI" id="CHEBI:15378"/>
        <dbReference type="ChEBI" id="CHEBI:30013"/>
        <dbReference type="ChEBI" id="CHEBI:30616"/>
        <dbReference type="ChEBI" id="CHEBI:61977"/>
        <dbReference type="ChEBI" id="CHEBI:456216"/>
        <dbReference type="EC" id="2.7.11.1"/>
    </reaction>
</comment>
<keyword evidence="13" id="KW-1185">Reference proteome</keyword>
<evidence type="ECO:0000256" key="7">
    <source>
        <dbReference type="ARBA" id="ARBA00033194"/>
    </source>
</evidence>
<comment type="caution">
    <text evidence="12">The sequence shown here is derived from an EMBL/GenBank/DDBJ whole genome shotgun (WGS) entry which is preliminary data.</text>
</comment>
<feature type="region of interest" description="Disordered" evidence="10">
    <location>
        <begin position="114"/>
        <end position="137"/>
    </location>
</feature>
<dbReference type="PROSITE" id="PS50011">
    <property type="entry name" value="PROTEIN_KINASE_DOM"/>
    <property type="match status" value="1"/>
</dbReference>
<dbReference type="InterPro" id="IPR051681">
    <property type="entry name" value="Ser/Thr_Kinases-Pseudokinases"/>
</dbReference>
<dbReference type="EMBL" id="JAZHXJ010001331">
    <property type="protein sequence ID" value="KAL1844988.1"/>
    <property type="molecule type" value="Genomic_DNA"/>
</dbReference>
<dbReference type="InterPro" id="IPR000719">
    <property type="entry name" value="Prot_kinase_dom"/>
</dbReference>
<organism evidence="12 13">
    <name type="scientific">Phialemonium thermophilum</name>
    <dbReference type="NCBI Taxonomy" id="223376"/>
    <lineage>
        <taxon>Eukaryota</taxon>
        <taxon>Fungi</taxon>
        <taxon>Dikarya</taxon>
        <taxon>Ascomycota</taxon>
        <taxon>Pezizomycotina</taxon>
        <taxon>Sordariomycetes</taxon>
        <taxon>Sordariomycetidae</taxon>
        <taxon>Cephalothecales</taxon>
        <taxon>Cephalothecaceae</taxon>
        <taxon>Phialemonium</taxon>
    </lineage>
</organism>
<comment type="subunit">
    <text evidence="2">Component of the EKC/KEOPS complex composed of at least BUD32, CGI121, GON7, KAE1 and PCC1; the whole complex dimerizes.</text>
</comment>
<comment type="function">
    <text evidence="1">Component of the EKC/KEOPS complex that is required for the formation of a threonylcarbamoyl group on adenosine at position 37 (t(6)A37) in tRNAs that read codons beginning with adenine. The complex is probably involved in the transfer of the threonylcarbamoyl moiety of threonylcarbamoyl-AMP (TC-AMP) to the N6 group of A37. BUD32 has ATPase activity in the context of the EKC/KEOPS complex and likely plays a supporting role to the catalytic subunit KAE1. The EKC/KEOPS complex also promotes both telomere uncapping and telomere elongation. The complex is required for efficient recruitment of transcriptional coactivators.</text>
</comment>
<feature type="compositionally biased region" description="Polar residues" evidence="10">
    <location>
        <begin position="114"/>
        <end position="124"/>
    </location>
</feature>
<dbReference type="Gene3D" id="1.10.510.10">
    <property type="entry name" value="Transferase(Phosphotransferase) domain 1"/>
    <property type="match status" value="1"/>
</dbReference>
<evidence type="ECO:0000256" key="1">
    <source>
        <dbReference type="ARBA" id="ARBA00003747"/>
    </source>
</evidence>
<comment type="catalytic activity">
    <reaction evidence="9">
        <text>L-seryl-[protein] + ATP = O-phospho-L-seryl-[protein] + ADP + H(+)</text>
        <dbReference type="Rhea" id="RHEA:17989"/>
        <dbReference type="Rhea" id="RHEA-COMP:9863"/>
        <dbReference type="Rhea" id="RHEA-COMP:11604"/>
        <dbReference type="ChEBI" id="CHEBI:15378"/>
        <dbReference type="ChEBI" id="CHEBI:29999"/>
        <dbReference type="ChEBI" id="CHEBI:30616"/>
        <dbReference type="ChEBI" id="CHEBI:83421"/>
        <dbReference type="ChEBI" id="CHEBI:456216"/>
        <dbReference type="EC" id="2.7.11.1"/>
    </reaction>
</comment>
<dbReference type="InterPro" id="IPR008266">
    <property type="entry name" value="Tyr_kinase_AS"/>
</dbReference>
<evidence type="ECO:0000256" key="10">
    <source>
        <dbReference type="SAM" id="MobiDB-lite"/>
    </source>
</evidence>
<evidence type="ECO:0000256" key="9">
    <source>
        <dbReference type="ARBA" id="ARBA00048679"/>
    </source>
</evidence>
<reference evidence="12 13" key="1">
    <citation type="journal article" date="2024" name="Commun. Biol.">
        <title>Comparative genomic analysis of thermophilic fungi reveals convergent evolutionary adaptations and gene losses.</title>
        <authorList>
            <person name="Steindorff A.S."/>
            <person name="Aguilar-Pontes M.V."/>
            <person name="Robinson A.J."/>
            <person name="Andreopoulos B."/>
            <person name="LaButti K."/>
            <person name="Kuo A."/>
            <person name="Mondo S."/>
            <person name="Riley R."/>
            <person name="Otillar R."/>
            <person name="Haridas S."/>
            <person name="Lipzen A."/>
            <person name="Grimwood J."/>
            <person name="Schmutz J."/>
            <person name="Clum A."/>
            <person name="Reid I.D."/>
            <person name="Moisan M.C."/>
            <person name="Butler G."/>
            <person name="Nguyen T.T.M."/>
            <person name="Dewar K."/>
            <person name="Conant G."/>
            <person name="Drula E."/>
            <person name="Henrissat B."/>
            <person name="Hansel C."/>
            <person name="Singer S."/>
            <person name="Hutchinson M.I."/>
            <person name="de Vries R.P."/>
            <person name="Natvig D.O."/>
            <person name="Powell A.J."/>
            <person name="Tsang A."/>
            <person name="Grigoriev I.V."/>
        </authorList>
    </citation>
    <scope>NUCLEOTIDE SEQUENCE [LARGE SCALE GENOMIC DNA]</scope>
    <source>
        <strain evidence="12 13">ATCC 24622</strain>
    </source>
</reference>
<sequence>MPNGSVDRYLRDHAPGDSLRLKWARQAAEGLAYAHSRGVLHCDVSVGNFLLDANLDLKLGDFQGRLLNDDGSIWTAGQRRAPCRRCRGRTQTTAIARRTCSPWARPSTSCLRARRPSQSSIPSTTKRRFRGGSRPTSFLPYKESAVAVSCESAGEESTSRRPRSWKIWRC</sequence>
<dbReference type="PROSITE" id="PS00109">
    <property type="entry name" value="PROTEIN_KINASE_TYR"/>
    <property type="match status" value="1"/>
</dbReference>
<dbReference type="EC" id="2.7.11.1" evidence="3"/>
<name>A0ABR3VTI1_9PEZI</name>
<evidence type="ECO:0000256" key="3">
    <source>
        <dbReference type="ARBA" id="ARBA00012513"/>
    </source>
</evidence>